<evidence type="ECO:0000256" key="1">
    <source>
        <dbReference type="SAM" id="Phobius"/>
    </source>
</evidence>
<dbReference type="GO" id="GO:0006629">
    <property type="term" value="P:lipid metabolic process"/>
    <property type="evidence" value="ECO:0007669"/>
    <property type="project" value="InterPro"/>
</dbReference>
<feature type="domain" description="Fatty acid desaturase" evidence="2">
    <location>
        <begin position="120"/>
        <end position="391"/>
    </location>
</feature>
<comment type="caution">
    <text evidence="3">The sequence shown here is derived from an EMBL/GenBank/DDBJ whole genome shotgun (WGS) entry which is preliminary data.</text>
</comment>
<dbReference type="InterPro" id="IPR012171">
    <property type="entry name" value="Fatty_acid_desaturase"/>
</dbReference>
<dbReference type="Proteomes" id="UP000536275">
    <property type="component" value="Unassembled WGS sequence"/>
</dbReference>
<feature type="transmembrane region" description="Helical" evidence="1">
    <location>
        <begin position="268"/>
        <end position="289"/>
    </location>
</feature>
<dbReference type="PANTHER" id="PTHR32100">
    <property type="entry name" value="OMEGA-6 FATTY ACID DESATURASE, CHLOROPLASTIC"/>
    <property type="match status" value="1"/>
</dbReference>
<dbReference type="EMBL" id="JABWAD010000022">
    <property type="protein sequence ID" value="KAF6070992.1"/>
    <property type="molecule type" value="Genomic_DNA"/>
</dbReference>
<proteinExistence type="predicted"/>
<dbReference type="AlphaFoldDB" id="A0A8H6F6B8"/>
<keyword evidence="1" id="KW-1133">Transmembrane helix</keyword>
<keyword evidence="1" id="KW-0472">Membrane</keyword>
<feature type="transmembrane region" description="Helical" evidence="1">
    <location>
        <begin position="156"/>
        <end position="172"/>
    </location>
</feature>
<evidence type="ECO:0000313" key="4">
    <source>
        <dbReference type="Proteomes" id="UP000536275"/>
    </source>
</evidence>
<accession>A0A8H6F6B8</accession>
<gene>
    <name evidence="3" type="ORF">FOB64_002050</name>
</gene>
<sequence length="436" mass="50161">MAAATTSFSSGFNNNNNADQSTDSSATISKSGNVASFKTTSTTSTYQTNLTAIDTYGNEFKVPDYTIKDILSAIPTHCYERRLLQSLSYVFRDIFCMVVLGFIANNYIHLIPNQFIRFAAWTGYVWCQGLFGTGIWVLAHECGHQAFSDYGSVNDFVGWVLHSYLLVPYFSWKFSHGKHHKATGHLTRDMVFVPKTKEEFLQNRGVKDLDDLLGDSPMYSLLTLIFQQTFGWISYLVANVSGQKYPGVSFLKLNHFNPNSLIFDKKDYWYILLSDLGILLQFFNLYVWYQSFGGFNLLVNYVLPYFLVNHWLVFITYLQHSDPQMPHYEASQWTFARGAAATIDREFGFVGKHIFHDIIETHVLHHYVSRIPFYNAREASEAIKKVMGIHYQHSDENMWVSLWKSARWCQFVDGNNGVLMYRNTNGFGVDPKKQTH</sequence>
<dbReference type="InterPro" id="IPR005804">
    <property type="entry name" value="FA_desaturase_dom"/>
</dbReference>
<feature type="transmembrane region" description="Helical" evidence="1">
    <location>
        <begin position="115"/>
        <end position="136"/>
    </location>
</feature>
<dbReference type="GO" id="GO:0016491">
    <property type="term" value="F:oxidoreductase activity"/>
    <property type="evidence" value="ECO:0007669"/>
    <property type="project" value="InterPro"/>
</dbReference>
<keyword evidence="1" id="KW-0812">Transmembrane</keyword>
<name>A0A8H6F6B8_CANAX</name>
<organism evidence="3 4">
    <name type="scientific">Candida albicans</name>
    <name type="common">Yeast</name>
    <dbReference type="NCBI Taxonomy" id="5476"/>
    <lineage>
        <taxon>Eukaryota</taxon>
        <taxon>Fungi</taxon>
        <taxon>Dikarya</taxon>
        <taxon>Ascomycota</taxon>
        <taxon>Saccharomycotina</taxon>
        <taxon>Pichiomycetes</taxon>
        <taxon>Debaryomycetaceae</taxon>
        <taxon>Candida/Lodderomyces clade</taxon>
        <taxon>Candida</taxon>
    </lineage>
</organism>
<dbReference type="Pfam" id="PF00487">
    <property type="entry name" value="FA_desaturase"/>
    <property type="match status" value="1"/>
</dbReference>
<dbReference type="CDD" id="cd03507">
    <property type="entry name" value="Delta12-FADS-like"/>
    <property type="match status" value="1"/>
</dbReference>
<feature type="transmembrane region" description="Helical" evidence="1">
    <location>
        <begin position="89"/>
        <end position="108"/>
    </location>
</feature>
<feature type="transmembrane region" description="Helical" evidence="1">
    <location>
        <begin position="301"/>
        <end position="318"/>
    </location>
</feature>
<evidence type="ECO:0000313" key="3">
    <source>
        <dbReference type="EMBL" id="KAF6070992.1"/>
    </source>
</evidence>
<evidence type="ECO:0000259" key="2">
    <source>
        <dbReference type="Pfam" id="PF00487"/>
    </source>
</evidence>
<reference evidence="3 4" key="1">
    <citation type="submission" date="2020-03" db="EMBL/GenBank/DDBJ databases">
        <title>FDA dAtabase for Regulatory Grade micrObial Sequences (FDA-ARGOS): Supporting development and validation of Infectious Disease Dx tests.</title>
        <authorList>
            <person name="Campos J."/>
            <person name="Goldberg B."/>
            <person name="Tallon L."/>
            <person name="Sadzewicz L."/>
            <person name="Vavikolanu K."/>
            <person name="Mehta A."/>
            <person name="Aluvathingal J."/>
            <person name="Nadendla S."/>
            <person name="Nandy P."/>
            <person name="Geyer C."/>
            <person name="Yan Y."/>
            <person name="Sichtig H."/>
        </authorList>
    </citation>
    <scope>NUCLEOTIDE SEQUENCE [LARGE SCALE GENOMIC DNA]</scope>
    <source>
        <strain evidence="3 4">FDAARGOS_656</strain>
    </source>
</reference>
<protein>
    <submittedName>
        <fullName evidence="3">Fatty acid desaturase family protein</fullName>
    </submittedName>
</protein>